<feature type="region of interest" description="Disordered" evidence="1">
    <location>
        <begin position="1"/>
        <end position="22"/>
    </location>
</feature>
<evidence type="ECO:0000313" key="3">
    <source>
        <dbReference type="Proteomes" id="UP000626109"/>
    </source>
</evidence>
<feature type="region of interest" description="Disordered" evidence="1">
    <location>
        <begin position="45"/>
        <end position="72"/>
    </location>
</feature>
<evidence type="ECO:0000256" key="1">
    <source>
        <dbReference type="SAM" id="MobiDB-lite"/>
    </source>
</evidence>
<evidence type="ECO:0000313" key="2">
    <source>
        <dbReference type="EMBL" id="CAE8728871.1"/>
    </source>
</evidence>
<gene>
    <name evidence="2" type="ORF">PGLA2088_LOCUS45258</name>
</gene>
<dbReference type="AlphaFoldDB" id="A0A813LHZ1"/>
<protein>
    <submittedName>
        <fullName evidence="2">Uncharacterized protein</fullName>
    </submittedName>
</protein>
<sequence length="186" mass="19822">MSKTGAVRLRGQGSAAARRANGRALRGESLLNEKAKLQDELRAAKVAGASRTPSTCPPSSASPASGRLDRDQGREFAELTLRVRTAEASARHRERELQKLRGRLEHALAEDAKRQAGALGCPLALEQSALLSVRMCGFLGLVALPTGARESSAHKTTAPTIGKRPGDSDRCVELEFLSLLDEVLVS</sequence>
<dbReference type="Proteomes" id="UP000626109">
    <property type="component" value="Unassembled WGS sequence"/>
</dbReference>
<name>A0A813LHZ1_POLGL</name>
<accession>A0A813LHZ1</accession>
<feature type="compositionally biased region" description="Low complexity" evidence="1">
    <location>
        <begin position="8"/>
        <end position="22"/>
    </location>
</feature>
<dbReference type="EMBL" id="CAJNNW010035615">
    <property type="protein sequence ID" value="CAE8728871.1"/>
    <property type="molecule type" value="Genomic_DNA"/>
</dbReference>
<feature type="compositionally biased region" description="Low complexity" evidence="1">
    <location>
        <begin position="49"/>
        <end position="65"/>
    </location>
</feature>
<comment type="caution">
    <text evidence="2">The sequence shown here is derived from an EMBL/GenBank/DDBJ whole genome shotgun (WGS) entry which is preliminary data.</text>
</comment>
<reference evidence="2" key="1">
    <citation type="submission" date="2021-02" db="EMBL/GenBank/DDBJ databases">
        <authorList>
            <person name="Dougan E. K."/>
            <person name="Rhodes N."/>
            <person name="Thang M."/>
            <person name="Chan C."/>
        </authorList>
    </citation>
    <scope>NUCLEOTIDE SEQUENCE</scope>
</reference>
<proteinExistence type="predicted"/>
<organism evidence="2 3">
    <name type="scientific">Polarella glacialis</name>
    <name type="common">Dinoflagellate</name>
    <dbReference type="NCBI Taxonomy" id="89957"/>
    <lineage>
        <taxon>Eukaryota</taxon>
        <taxon>Sar</taxon>
        <taxon>Alveolata</taxon>
        <taxon>Dinophyceae</taxon>
        <taxon>Suessiales</taxon>
        <taxon>Suessiaceae</taxon>
        <taxon>Polarella</taxon>
    </lineage>
</organism>